<protein>
    <submittedName>
        <fullName evidence="1">Uncharacterized protein</fullName>
    </submittedName>
</protein>
<evidence type="ECO:0000313" key="1">
    <source>
        <dbReference type="EMBL" id="NCJ08550.1"/>
    </source>
</evidence>
<dbReference type="AlphaFoldDB" id="A0A8K2A066"/>
<keyword evidence="2" id="KW-1185">Reference proteome</keyword>
<proteinExistence type="predicted"/>
<reference evidence="1" key="1">
    <citation type="submission" date="2019-12" db="EMBL/GenBank/DDBJ databases">
        <title>High-Quality draft genome sequences of three cyanobacteria isolated from the limestone walls of the Old Cathedral of Coimbra.</title>
        <authorList>
            <person name="Tiago I."/>
            <person name="Soares F."/>
            <person name="Portugal A."/>
        </authorList>
    </citation>
    <scope>NUCLEOTIDE SEQUENCE [LARGE SCALE GENOMIC DNA]</scope>
    <source>
        <strain evidence="1">C</strain>
    </source>
</reference>
<accession>A0A8K2A066</accession>
<sequence>MYSRVSLKGGGLRSTVTTLDQTQIVQNQSLSPRRIVGVGNVDHLAAPTYTLYTPGTNQVSFRTVKFHQISGFGGLHSRH</sequence>
<name>A0A8K2A066_9CYAN</name>
<comment type="caution">
    <text evidence="1">The sequence shown here is derived from an EMBL/GenBank/DDBJ whole genome shotgun (WGS) entry which is preliminary data.</text>
</comment>
<dbReference type="RefSeq" id="WP_161827023.1">
    <property type="nucleotide sequence ID" value="NZ_WVIC01000057.1"/>
</dbReference>
<dbReference type="EMBL" id="WVIC01000057">
    <property type="protein sequence ID" value="NCJ08550.1"/>
    <property type="molecule type" value="Genomic_DNA"/>
</dbReference>
<evidence type="ECO:0000313" key="2">
    <source>
        <dbReference type="Proteomes" id="UP000607397"/>
    </source>
</evidence>
<organism evidence="1 2">
    <name type="scientific">Petrachloros mirabilis ULC683</name>
    <dbReference type="NCBI Taxonomy" id="2781853"/>
    <lineage>
        <taxon>Bacteria</taxon>
        <taxon>Bacillati</taxon>
        <taxon>Cyanobacteriota</taxon>
        <taxon>Cyanophyceae</taxon>
        <taxon>Synechococcales</taxon>
        <taxon>Petrachlorosaceae</taxon>
        <taxon>Petrachloros</taxon>
        <taxon>Petrachloros mirabilis</taxon>
    </lineage>
</organism>
<dbReference type="Proteomes" id="UP000607397">
    <property type="component" value="Unassembled WGS sequence"/>
</dbReference>
<gene>
    <name evidence="1" type="ORF">GS597_18955</name>
</gene>